<accession>A0ABR8LTL6</accession>
<sequence>MKQVLLLAYLLFIVSCNNTNTPPEILKQDHNVSTSNDKIKVLNFGSFHFGETTDANSTDFDETSPEAQKQIKQIAQMLAAFKPTIICVENLPSLNDALNKDYQAFLKNPDQLDTSFGETSMIGFEVGRLNAVSKLYGIDNHMGYNYSVGDFFESSPDYTNAIDPKTYLQLTNQPFKDYPEMAKRDQNYEKLSLLEKLKLINEPLQLDQSIVANADKLLYVGTEDNFEGADNAAKFYHRNMKIYSNLNRIPMTKQDRVFIIMGSAHTAFLREFINRSPKFEMVNTLEYLK</sequence>
<dbReference type="PROSITE" id="PS51257">
    <property type="entry name" value="PROKAR_LIPOPROTEIN"/>
    <property type="match status" value="1"/>
</dbReference>
<name>A0ABR8LTL6_9FLAO</name>
<proteinExistence type="predicted"/>
<dbReference type="InterPro" id="IPR043749">
    <property type="entry name" value="DUF5694"/>
</dbReference>
<gene>
    <name evidence="1" type="ORF">IEG06_08585</name>
</gene>
<dbReference type="Proteomes" id="UP000627521">
    <property type="component" value="Unassembled WGS sequence"/>
</dbReference>
<keyword evidence="2" id="KW-1185">Reference proteome</keyword>
<dbReference type="EMBL" id="JACXXH010000004">
    <property type="protein sequence ID" value="MBD3863507.1"/>
    <property type="molecule type" value="Genomic_DNA"/>
</dbReference>
<comment type="caution">
    <text evidence="1">The sequence shown here is derived from an EMBL/GenBank/DDBJ whole genome shotgun (WGS) entry which is preliminary data.</text>
</comment>
<dbReference type="Pfam" id="PF18950">
    <property type="entry name" value="DUF5694"/>
    <property type="match status" value="1"/>
</dbReference>
<dbReference type="RefSeq" id="WP_191101319.1">
    <property type="nucleotide sequence ID" value="NZ_JACXXH010000004.1"/>
</dbReference>
<reference evidence="1 2" key="1">
    <citation type="submission" date="2020-09" db="EMBL/GenBank/DDBJ databases">
        <title>Bacillus nautilus sp. nov., Chryseoglobus crepusculi sp. nov, and Psychrobacter noctis sp. nov., isolated from deep-sea sponges from the equatorial Atlantic.</title>
        <authorList>
            <person name="Stennett H.L."/>
            <person name="Williams S.E."/>
        </authorList>
    </citation>
    <scope>NUCLEOTIDE SEQUENCE [LARGE SCALE GENOMIC DNA]</scope>
    <source>
        <strain evidence="1 2">28M-24</strain>
    </source>
</reference>
<protein>
    <recommendedName>
        <fullName evidence="3">TraB/GumN family protein</fullName>
    </recommendedName>
</protein>
<evidence type="ECO:0008006" key="3">
    <source>
        <dbReference type="Google" id="ProtNLM"/>
    </source>
</evidence>
<evidence type="ECO:0000313" key="2">
    <source>
        <dbReference type="Proteomes" id="UP000627521"/>
    </source>
</evidence>
<organism evidence="1 2">
    <name type="scientific">Olleya marilimosa</name>
    <dbReference type="NCBI Taxonomy" id="272164"/>
    <lineage>
        <taxon>Bacteria</taxon>
        <taxon>Pseudomonadati</taxon>
        <taxon>Bacteroidota</taxon>
        <taxon>Flavobacteriia</taxon>
        <taxon>Flavobacteriales</taxon>
        <taxon>Flavobacteriaceae</taxon>
    </lineage>
</organism>
<evidence type="ECO:0000313" key="1">
    <source>
        <dbReference type="EMBL" id="MBD3863507.1"/>
    </source>
</evidence>